<organism evidence="1 2">
    <name type="scientific">Rhododendron simsii</name>
    <name type="common">Sims's rhododendron</name>
    <dbReference type="NCBI Taxonomy" id="118357"/>
    <lineage>
        <taxon>Eukaryota</taxon>
        <taxon>Viridiplantae</taxon>
        <taxon>Streptophyta</taxon>
        <taxon>Embryophyta</taxon>
        <taxon>Tracheophyta</taxon>
        <taxon>Spermatophyta</taxon>
        <taxon>Magnoliopsida</taxon>
        <taxon>eudicotyledons</taxon>
        <taxon>Gunneridae</taxon>
        <taxon>Pentapetalae</taxon>
        <taxon>asterids</taxon>
        <taxon>Ericales</taxon>
        <taxon>Ericaceae</taxon>
        <taxon>Ericoideae</taxon>
        <taxon>Rhodoreae</taxon>
        <taxon>Rhododendron</taxon>
    </lineage>
</organism>
<evidence type="ECO:0000313" key="2">
    <source>
        <dbReference type="Proteomes" id="UP000626092"/>
    </source>
</evidence>
<comment type="caution">
    <text evidence="1">The sequence shown here is derived from an EMBL/GenBank/DDBJ whole genome shotgun (WGS) entry which is preliminary data.</text>
</comment>
<proteinExistence type="predicted"/>
<dbReference type="AlphaFoldDB" id="A0A834HI10"/>
<reference evidence="1" key="1">
    <citation type="submission" date="2019-11" db="EMBL/GenBank/DDBJ databases">
        <authorList>
            <person name="Liu Y."/>
            <person name="Hou J."/>
            <person name="Li T.-Q."/>
            <person name="Guan C.-H."/>
            <person name="Wu X."/>
            <person name="Wu H.-Z."/>
            <person name="Ling F."/>
            <person name="Zhang R."/>
            <person name="Shi X.-G."/>
            <person name="Ren J.-P."/>
            <person name="Chen E.-F."/>
            <person name="Sun J.-M."/>
        </authorList>
    </citation>
    <scope>NUCLEOTIDE SEQUENCE</scope>
    <source>
        <strain evidence="1">Adult_tree_wgs_1</strain>
        <tissue evidence="1">Leaves</tissue>
    </source>
</reference>
<dbReference type="Proteomes" id="UP000626092">
    <property type="component" value="Unassembled WGS sequence"/>
</dbReference>
<dbReference type="EMBL" id="WJXA01000001">
    <property type="protein sequence ID" value="KAF7153573.1"/>
    <property type="molecule type" value="Genomic_DNA"/>
</dbReference>
<keyword evidence="2" id="KW-1185">Reference proteome</keyword>
<sequence>MTLDLLKYLQVASLMIVGSVWFMACKFLQIQHDIVKDVGANKIHVCAFVPWLALKQLNTRGYLFGPLLFSPPCFQGWLQAASKGLIGSGRSGFGYLSLNLSRY</sequence>
<protein>
    <submittedName>
        <fullName evidence="1">Uncharacterized protein</fullName>
    </submittedName>
</protein>
<dbReference type="PROSITE" id="PS51257">
    <property type="entry name" value="PROKAR_LIPOPROTEIN"/>
    <property type="match status" value="1"/>
</dbReference>
<name>A0A834HI10_RHOSS</name>
<gene>
    <name evidence="1" type="ORF">RHSIM_Rhsim01G0138700</name>
</gene>
<evidence type="ECO:0000313" key="1">
    <source>
        <dbReference type="EMBL" id="KAF7153573.1"/>
    </source>
</evidence>
<accession>A0A834HI10</accession>